<evidence type="ECO:0000256" key="2">
    <source>
        <dbReference type="ARBA" id="ARBA00022448"/>
    </source>
</evidence>
<evidence type="ECO:0000256" key="4">
    <source>
        <dbReference type="ARBA" id="ARBA00022496"/>
    </source>
</evidence>
<gene>
    <name evidence="9" type="ORF">M9R32_06180</name>
</gene>
<dbReference type="SMART" id="SM00382">
    <property type="entry name" value="AAA"/>
    <property type="match status" value="1"/>
</dbReference>
<dbReference type="GO" id="GO:0005886">
    <property type="term" value="C:plasma membrane"/>
    <property type="evidence" value="ECO:0007669"/>
    <property type="project" value="UniProtKB-SubCell"/>
</dbReference>
<dbReference type="GO" id="GO:0006302">
    <property type="term" value="P:double-strand break repair"/>
    <property type="evidence" value="ECO:0007669"/>
    <property type="project" value="InterPro"/>
</dbReference>
<evidence type="ECO:0000256" key="1">
    <source>
        <dbReference type="ARBA" id="ARBA00004202"/>
    </source>
</evidence>
<evidence type="ECO:0000256" key="7">
    <source>
        <dbReference type="ARBA" id="ARBA00023136"/>
    </source>
</evidence>
<dbReference type="InterPro" id="IPR003593">
    <property type="entry name" value="AAA+_ATPase"/>
</dbReference>
<comment type="caution">
    <text evidence="9">The sequence shown here is derived from an EMBL/GenBank/DDBJ whole genome shotgun (WGS) entry which is preliminary data.</text>
</comment>
<reference evidence="9" key="1">
    <citation type="submission" date="2022-05" db="EMBL/GenBank/DDBJ databases">
        <authorList>
            <person name="Colautti A."/>
            <person name="Iacumin L."/>
        </authorList>
    </citation>
    <scope>NUCLEOTIDE SEQUENCE</scope>
    <source>
        <strain evidence="9">SK 55</strain>
    </source>
</reference>
<keyword evidence="6" id="KW-0406">Ion transport</keyword>
<dbReference type="GO" id="GO:0006826">
    <property type="term" value="P:iron ion transport"/>
    <property type="evidence" value="ECO:0007669"/>
    <property type="project" value="UniProtKB-KW"/>
</dbReference>
<comment type="subcellular location">
    <subcellularLocation>
        <location evidence="1">Cell membrane</location>
        <topology evidence="1">Peripheral membrane protein</topology>
    </subcellularLocation>
</comment>
<dbReference type="Pfam" id="PF13476">
    <property type="entry name" value="AAA_23"/>
    <property type="match status" value="1"/>
</dbReference>
<feature type="domain" description="AAA+ ATPase" evidence="8">
    <location>
        <begin position="33"/>
        <end position="245"/>
    </location>
</feature>
<keyword evidence="2" id="KW-0813">Transport</keyword>
<organism evidence="9 10">
    <name type="scientific">Paenisporosarcina quisquiliarum</name>
    <dbReference type="NCBI Taxonomy" id="365346"/>
    <lineage>
        <taxon>Bacteria</taxon>
        <taxon>Bacillati</taxon>
        <taxon>Bacillota</taxon>
        <taxon>Bacilli</taxon>
        <taxon>Bacillales</taxon>
        <taxon>Caryophanaceae</taxon>
        <taxon>Paenisporosarcina</taxon>
    </lineage>
</organism>
<keyword evidence="3" id="KW-1003">Cell membrane</keyword>
<sequence>MILREIVRKGRTAKNQYPFNLPLIEAFESLKFNHPVTILAGDNGSGKTTLLEGIAAASDSILISGEYMEQDKSFSHAYELAEELKLIWSVKTRNGFFFRASDFITYTRELANMREEARITVEEIKKRNPHSLEVLPYARTYSELRHLYGKGLDKRSHGESFLDLFQARFKPNGFYILDEPEAPLSPNKQLTFLALLHDMVNDGAQFLISTHSPIVMAYPGATLLEINEHELTPTTFDEVEHVRLTADFLKEPNRYLRHLLEP</sequence>
<evidence type="ECO:0000313" key="9">
    <source>
        <dbReference type="EMBL" id="MCZ8536763.1"/>
    </source>
</evidence>
<evidence type="ECO:0000256" key="6">
    <source>
        <dbReference type="ARBA" id="ARBA00023065"/>
    </source>
</evidence>
<keyword evidence="7" id="KW-0472">Membrane</keyword>
<evidence type="ECO:0000256" key="3">
    <source>
        <dbReference type="ARBA" id="ARBA00022475"/>
    </source>
</evidence>
<dbReference type="InterPro" id="IPR051535">
    <property type="entry name" value="Siderophore_ABC-ATPase"/>
</dbReference>
<protein>
    <submittedName>
        <fullName evidence="9">AAA family ATPase</fullName>
    </submittedName>
</protein>
<dbReference type="SUPFAM" id="SSF52540">
    <property type="entry name" value="P-loop containing nucleoside triphosphate hydrolases"/>
    <property type="match status" value="1"/>
</dbReference>
<evidence type="ECO:0000256" key="5">
    <source>
        <dbReference type="ARBA" id="ARBA00023004"/>
    </source>
</evidence>
<dbReference type="Gene3D" id="3.40.50.300">
    <property type="entry name" value="P-loop containing nucleotide triphosphate hydrolases"/>
    <property type="match status" value="2"/>
</dbReference>
<name>A0A9X3RDX4_9BACL</name>
<dbReference type="PANTHER" id="PTHR42771:SF2">
    <property type="entry name" value="IRON(3+)-HYDROXAMATE IMPORT ATP-BINDING PROTEIN FHUC"/>
    <property type="match status" value="1"/>
</dbReference>
<keyword evidence="4" id="KW-0410">Iron transport</keyword>
<dbReference type="PANTHER" id="PTHR42771">
    <property type="entry name" value="IRON(3+)-HYDROXAMATE IMPORT ATP-BINDING PROTEIN FHUC"/>
    <property type="match status" value="1"/>
</dbReference>
<dbReference type="InterPro" id="IPR027417">
    <property type="entry name" value="P-loop_NTPase"/>
</dbReference>
<keyword evidence="10" id="KW-1185">Reference proteome</keyword>
<dbReference type="AlphaFoldDB" id="A0A9X3RDX4"/>
<evidence type="ECO:0000313" key="10">
    <source>
        <dbReference type="Proteomes" id="UP001152173"/>
    </source>
</evidence>
<accession>A0A9X3RDX4</accession>
<keyword evidence="5" id="KW-0408">Iron</keyword>
<dbReference type="GO" id="GO:0016887">
    <property type="term" value="F:ATP hydrolysis activity"/>
    <property type="evidence" value="ECO:0007669"/>
    <property type="project" value="InterPro"/>
</dbReference>
<proteinExistence type="predicted"/>
<evidence type="ECO:0000259" key="8">
    <source>
        <dbReference type="SMART" id="SM00382"/>
    </source>
</evidence>
<dbReference type="EMBL" id="JAMKBJ010000004">
    <property type="protein sequence ID" value="MCZ8536763.1"/>
    <property type="molecule type" value="Genomic_DNA"/>
</dbReference>
<dbReference type="RefSeq" id="WP_269925861.1">
    <property type="nucleotide sequence ID" value="NZ_JAMKBJ010000004.1"/>
</dbReference>
<dbReference type="Proteomes" id="UP001152173">
    <property type="component" value="Unassembled WGS sequence"/>
</dbReference>
<dbReference type="InterPro" id="IPR038729">
    <property type="entry name" value="Rad50/SbcC_AAA"/>
</dbReference>